<accession>A0AC34GTH5</accession>
<dbReference type="Proteomes" id="UP000887579">
    <property type="component" value="Unplaced"/>
</dbReference>
<reference evidence="2" key="1">
    <citation type="submission" date="2022-11" db="UniProtKB">
        <authorList>
            <consortium name="WormBaseParasite"/>
        </authorList>
    </citation>
    <scope>IDENTIFICATION</scope>
</reference>
<dbReference type="WBParaSite" id="ES5_v2.g7736.t1">
    <property type="protein sequence ID" value="ES5_v2.g7736.t1"/>
    <property type="gene ID" value="ES5_v2.g7736"/>
</dbReference>
<evidence type="ECO:0000313" key="1">
    <source>
        <dbReference type="Proteomes" id="UP000887579"/>
    </source>
</evidence>
<name>A0AC34GTH5_9BILA</name>
<proteinExistence type="predicted"/>
<protein>
    <submittedName>
        <fullName evidence="2">BTB domain-containing protein</fullName>
    </submittedName>
</protein>
<evidence type="ECO:0000313" key="2">
    <source>
        <dbReference type="WBParaSite" id="ES5_v2.g7736.t1"/>
    </source>
</evidence>
<sequence length="313" mass="35715">MSIKSIFVKTVNLSYNQKLKFNENLVAYNGAIVEVPYDKETKTFKTNWSDSYSATAEIYILTDAEFQTVVSVTHRLQIPQARFEYLEPNQMFVDNLVLSNCGKNVAYKYYGKRIDKENIEIHIENPVSLGVKLNGKKGDFHYVVKLQDIDLMLSFIFELSESDQETSENESRPESFSLNVSDAEDSVKIFRHPPSPEDDSKASVIEIDLDGNRLKAALDFLSDKPNSIKGFESDLFVFADQWEISSLIGACRPFVKDFINPKNVCETIQTAFKNDLEETKKLCKQFILENKASIDSKELGKLPQEILAFVFCF</sequence>
<organism evidence="1 2">
    <name type="scientific">Panagrolaimus sp. ES5</name>
    <dbReference type="NCBI Taxonomy" id="591445"/>
    <lineage>
        <taxon>Eukaryota</taxon>
        <taxon>Metazoa</taxon>
        <taxon>Ecdysozoa</taxon>
        <taxon>Nematoda</taxon>
        <taxon>Chromadorea</taxon>
        <taxon>Rhabditida</taxon>
        <taxon>Tylenchina</taxon>
        <taxon>Panagrolaimomorpha</taxon>
        <taxon>Panagrolaimoidea</taxon>
        <taxon>Panagrolaimidae</taxon>
        <taxon>Panagrolaimus</taxon>
    </lineage>
</organism>